<dbReference type="GO" id="GO:0009279">
    <property type="term" value="C:cell outer membrane"/>
    <property type="evidence" value="ECO:0007669"/>
    <property type="project" value="UniProtKB-SubCell"/>
</dbReference>
<evidence type="ECO:0000256" key="5">
    <source>
        <dbReference type="ARBA" id="ARBA00023139"/>
    </source>
</evidence>
<dbReference type="InterPro" id="IPR014169">
    <property type="entry name" value="Pal_lipo_C"/>
</dbReference>
<keyword evidence="6" id="KW-0998">Cell outer membrane</keyword>
<dbReference type="InterPro" id="IPR050330">
    <property type="entry name" value="Bact_OuterMem_StrucFunc"/>
</dbReference>
<evidence type="ECO:0000256" key="3">
    <source>
        <dbReference type="ARBA" id="ARBA00022729"/>
    </source>
</evidence>
<protein>
    <submittedName>
        <fullName evidence="11">Tol-Pal system peptidoglycan-associated lipoprotein PAL</fullName>
    </submittedName>
</protein>
<keyword evidence="8" id="KW-0131">Cell cycle</keyword>
<gene>
    <name evidence="11" type="ORF">MNBD_NITROSPINAE04-1095</name>
</gene>
<keyword evidence="3" id="KW-0732">Signal</keyword>
<dbReference type="InterPro" id="IPR036737">
    <property type="entry name" value="OmpA-like_sf"/>
</dbReference>
<dbReference type="EMBL" id="UOGA01000096">
    <property type="protein sequence ID" value="VAX17414.1"/>
    <property type="molecule type" value="Genomic_DNA"/>
</dbReference>
<dbReference type="InterPro" id="IPR039001">
    <property type="entry name" value="Pal"/>
</dbReference>
<keyword evidence="4" id="KW-0472">Membrane</keyword>
<feature type="compositionally biased region" description="Polar residues" evidence="9">
    <location>
        <begin position="43"/>
        <end position="55"/>
    </location>
</feature>
<dbReference type="PRINTS" id="PR01021">
    <property type="entry name" value="OMPADOMAIN"/>
</dbReference>
<evidence type="ECO:0000259" key="10">
    <source>
        <dbReference type="PROSITE" id="PS51123"/>
    </source>
</evidence>
<feature type="region of interest" description="Disordered" evidence="9">
    <location>
        <begin position="31"/>
        <end position="69"/>
    </location>
</feature>
<dbReference type="AlphaFoldDB" id="A0A3B1C086"/>
<comment type="subcellular location">
    <subcellularLocation>
        <location evidence="1">Cell outer membrane</location>
    </subcellularLocation>
</comment>
<accession>A0A3B1C086</accession>
<name>A0A3B1C086_9ZZZZ</name>
<evidence type="ECO:0000313" key="11">
    <source>
        <dbReference type="EMBL" id="VAX17414.1"/>
    </source>
</evidence>
<evidence type="ECO:0000256" key="9">
    <source>
        <dbReference type="SAM" id="MobiDB-lite"/>
    </source>
</evidence>
<dbReference type="PROSITE" id="PS51123">
    <property type="entry name" value="OMPA_2"/>
    <property type="match status" value="1"/>
</dbReference>
<sequence>MIRLKNRLGNVVFIALIITATLSLAACGSKKKTTSEPGEISPVVSQPSGDVSSDGMTAEEREQFGQRDPGYIEESKLENVYFDYDKSDLRADTRDILKSNAEWIKANPGTKIQIEGHCDERGTEEYNLALGERRANSVKNYLVSLGISAERLFTISYGEELPEDPRHVEEAWAKNRRAHFLVTK</sequence>
<evidence type="ECO:0000256" key="8">
    <source>
        <dbReference type="ARBA" id="ARBA00023306"/>
    </source>
</evidence>
<dbReference type="InterPro" id="IPR006664">
    <property type="entry name" value="OMP_bac"/>
</dbReference>
<dbReference type="PANTHER" id="PTHR30329">
    <property type="entry name" value="STATOR ELEMENT OF FLAGELLAR MOTOR COMPLEX"/>
    <property type="match status" value="1"/>
</dbReference>
<dbReference type="GO" id="GO:0051301">
    <property type="term" value="P:cell division"/>
    <property type="evidence" value="ECO:0007669"/>
    <property type="project" value="UniProtKB-KW"/>
</dbReference>
<proteinExistence type="inferred from homology"/>
<dbReference type="InterPro" id="IPR006665">
    <property type="entry name" value="OmpA-like"/>
</dbReference>
<evidence type="ECO:0000256" key="1">
    <source>
        <dbReference type="ARBA" id="ARBA00004442"/>
    </source>
</evidence>
<dbReference type="Pfam" id="PF00691">
    <property type="entry name" value="OmpA"/>
    <property type="match status" value="1"/>
</dbReference>
<feature type="domain" description="OmpA-like" evidence="10">
    <location>
        <begin position="74"/>
        <end position="184"/>
    </location>
</feature>
<evidence type="ECO:0000256" key="4">
    <source>
        <dbReference type="ARBA" id="ARBA00023136"/>
    </source>
</evidence>
<keyword evidence="7 11" id="KW-0449">Lipoprotein</keyword>
<dbReference type="PROSITE" id="PS51257">
    <property type="entry name" value="PROKAR_LIPOPROTEIN"/>
    <property type="match status" value="1"/>
</dbReference>
<reference evidence="11" key="1">
    <citation type="submission" date="2018-06" db="EMBL/GenBank/DDBJ databases">
        <authorList>
            <person name="Zhirakovskaya E."/>
        </authorList>
    </citation>
    <scope>NUCLEOTIDE SEQUENCE</scope>
</reference>
<dbReference type="NCBIfam" id="TIGR02802">
    <property type="entry name" value="Pal_lipo"/>
    <property type="match status" value="1"/>
</dbReference>
<dbReference type="HAMAP" id="MF_02204">
    <property type="entry name" value="Pal"/>
    <property type="match status" value="1"/>
</dbReference>
<organism evidence="11">
    <name type="scientific">hydrothermal vent metagenome</name>
    <dbReference type="NCBI Taxonomy" id="652676"/>
    <lineage>
        <taxon>unclassified sequences</taxon>
        <taxon>metagenomes</taxon>
        <taxon>ecological metagenomes</taxon>
    </lineage>
</organism>
<dbReference type="SUPFAM" id="SSF103088">
    <property type="entry name" value="OmpA-like"/>
    <property type="match status" value="1"/>
</dbReference>
<dbReference type="PANTHER" id="PTHR30329:SF21">
    <property type="entry name" value="LIPOPROTEIN YIAD-RELATED"/>
    <property type="match status" value="1"/>
</dbReference>
<evidence type="ECO:0000256" key="6">
    <source>
        <dbReference type="ARBA" id="ARBA00023237"/>
    </source>
</evidence>
<keyword evidence="2" id="KW-0132">Cell division</keyword>
<evidence type="ECO:0000256" key="7">
    <source>
        <dbReference type="ARBA" id="ARBA00023288"/>
    </source>
</evidence>
<keyword evidence="5" id="KW-0564">Palmitate</keyword>
<dbReference type="CDD" id="cd07185">
    <property type="entry name" value="OmpA_C-like"/>
    <property type="match status" value="1"/>
</dbReference>
<dbReference type="Gene3D" id="3.30.1330.60">
    <property type="entry name" value="OmpA-like domain"/>
    <property type="match status" value="1"/>
</dbReference>
<evidence type="ECO:0000256" key="2">
    <source>
        <dbReference type="ARBA" id="ARBA00022618"/>
    </source>
</evidence>